<dbReference type="RefSeq" id="WP_139254507.1">
    <property type="nucleotide sequence ID" value="NZ_FNOI01000001.1"/>
</dbReference>
<feature type="transmembrane region" description="Helical" evidence="2">
    <location>
        <begin position="6"/>
        <end position="30"/>
    </location>
</feature>
<keyword evidence="2" id="KW-1133">Transmembrane helix</keyword>
<dbReference type="EMBL" id="FNOI01000001">
    <property type="protein sequence ID" value="SDW23825.1"/>
    <property type="molecule type" value="Genomic_DNA"/>
</dbReference>
<proteinExistence type="predicted"/>
<feature type="compositionally biased region" description="Low complexity" evidence="1">
    <location>
        <begin position="185"/>
        <end position="196"/>
    </location>
</feature>
<feature type="compositionally biased region" description="Low complexity" evidence="1">
    <location>
        <begin position="100"/>
        <end position="115"/>
    </location>
</feature>
<evidence type="ECO:0000256" key="1">
    <source>
        <dbReference type="SAM" id="MobiDB-lite"/>
    </source>
</evidence>
<sequence length="351" mass="36108">MGQNDTNGSSCTTVCWLVAVVAGVLVAALLMSMRGYGFMPAAIWGLLTLIVGGFVLNWAFCGNSKAETATTTATPAAKEETTPVAAPLTSNRDATTSTNVEDVPAPAAAAASPVEDPAPKVKPTAALAGEADVAARKGEWKYEAEPEAAEAPVAKKKPAAKKAAAPKAKKPAAKTAKSGSTTTSKVATPKAEPKAKAAAKPKPAPKAKAAPKAKSADAKPAVKATAKPKAAPKTKAATAAKPAAKAKPAKAKPVAADGKPELLTQAREGGPDDLKQIKGVGPKLESELHKQGVFHFDQVASWRKKEVEWADNNLDGVKGRVSRDEWVKQAKVLAKGGQTEFSKKVKKGGVY</sequence>
<gene>
    <name evidence="3" type="ORF">SAMN04488001_0630</name>
</gene>
<keyword evidence="4" id="KW-1185">Reference proteome</keyword>
<reference evidence="4" key="1">
    <citation type="submission" date="2016-10" db="EMBL/GenBank/DDBJ databases">
        <authorList>
            <person name="Varghese N."/>
            <person name="Submissions S."/>
        </authorList>
    </citation>
    <scope>NUCLEOTIDE SEQUENCE [LARGE SCALE GENOMIC DNA]</scope>
    <source>
        <strain evidence="4">DSM 26922</strain>
    </source>
</reference>
<feature type="region of interest" description="Disordered" evidence="1">
    <location>
        <begin position="69"/>
        <end position="126"/>
    </location>
</feature>
<protein>
    <submittedName>
        <fullName evidence="3">NADH-quinone oxidoreductase subunit E</fullName>
    </submittedName>
</protein>
<dbReference type="OrthoDB" id="9807941at2"/>
<keyword evidence="2" id="KW-0472">Membrane</keyword>
<dbReference type="Gene3D" id="1.10.150.20">
    <property type="entry name" value="5' to 3' exonuclease, C-terminal subdomain"/>
    <property type="match status" value="1"/>
</dbReference>
<keyword evidence="2" id="KW-0812">Transmembrane</keyword>
<evidence type="ECO:0000313" key="4">
    <source>
        <dbReference type="Proteomes" id="UP000199441"/>
    </source>
</evidence>
<feature type="compositionally biased region" description="Low complexity" evidence="1">
    <location>
        <begin position="69"/>
        <end position="87"/>
    </location>
</feature>
<feature type="compositionally biased region" description="Polar residues" evidence="1">
    <location>
        <begin position="88"/>
        <end position="99"/>
    </location>
</feature>
<name>A0A1H2RX04_9RHOB</name>
<dbReference type="STRING" id="670155.SAMN04488001_0630"/>
<dbReference type="Proteomes" id="UP000199441">
    <property type="component" value="Unassembled WGS sequence"/>
</dbReference>
<feature type="transmembrane region" description="Helical" evidence="2">
    <location>
        <begin position="42"/>
        <end position="60"/>
    </location>
</feature>
<feature type="compositionally biased region" description="Basic residues" evidence="1">
    <location>
        <begin position="197"/>
        <end position="211"/>
    </location>
</feature>
<feature type="region of interest" description="Disordered" evidence="1">
    <location>
        <begin position="144"/>
        <end position="259"/>
    </location>
</feature>
<dbReference type="AlphaFoldDB" id="A0A1H2RX04"/>
<evidence type="ECO:0000313" key="3">
    <source>
        <dbReference type="EMBL" id="SDW23825.1"/>
    </source>
</evidence>
<evidence type="ECO:0000256" key="2">
    <source>
        <dbReference type="SAM" id="Phobius"/>
    </source>
</evidence>
<accession>A0A1H2RX04</accession>
<organism evidence="3 4">
    <name type="scientific">Litoreibacter albidus</name>
    <dbReference type="NCBI Taxonomy" id="670155"/>
    <lineage>
        <taxon>Bacteria</taxon>
        <taxon>Pseudomonadati</taxon>
        <taxon>Pseudomonadota</taxon>
        <taxon>Alphaproteobacteria</taxon>
        <taxon>Rhodobacterales</taxon>
        <taxon>Roseobacteraceae</taxon>
        <taxon>Litoreibacter</taxon>
    </lineage>
</organism>
<feature type="compositionally biased region" description="Low complexity" evidence="1">
    <location>
        <begin position="212"/>
        <end position="256"/>
    </location>
</feature>